<keyword evidence="3" id="KW-0597">Phosphoprotein</keyword>
<dbReference type="Pfam" id="PF00072">
    <property type="entry name" value="Response_reg"/>
    <property type="match status" value="1"/>
</dbReference>
<dbReference type="Pfam" id="PF00990">
    <property type="entry name" value="GGDEF"/>
    <property type="match status" value="1"/>
</dbReference>
<dbReference type="InterPro" id="IPR001789">
    <property type="entry name" value="Sig_transdc_resp-reg_receiver"/>
</dbReference>
<reference evidence="6 7" key="1">
    <citation type="submission" date="2020-04" db="EMBL/GenBank/DDBJ databases">
        <title>Azohydromonas sp. isolated from soil.</title>
        <authorList>
            <person name="Dahal R.H."/>
        </authorList>
    </citation>
    <scope>NUCLEOTIDE SEQUENCE [LARGE SCALE GENOMIC DNA]</scope>
    <source>
        <strain evidence="6 7">G-1-1-14</strain>
    </source>
</reference>
<dbReference type="SUPFAM" id="SSF55073">
    <property type="entry name" value="Nucleotide cyclase"/>
    <property type="match status" value="1"/>
</dbReference>
<dbReference type="GO" id="GO:0043709">
    <property type="term" value="P:cell adhesion involved in single-species biofilm formation"/>
    <property type="evidence" value="ECO:0007669"/>
    <property type="project" value="TreeGrafter"/>
</dbReference>
<dbReference type="EMBL" id="JABBFW010000016">
    <property type="protein sequence ID" value="NML17231.1"/>
    <property type="molecule type" value="Genomic_DNA"/>
</dbReference>
<dbReference type="NCBIfam" id="TIGR00254">
    <property type="entry name" value="GGDEF"/>
    <property type="match status" value="1"/>
</dbReference>
<comment type="catalytic activity">
    <reaction evidence="2">
        <text>2 GTP = 3',3'-c-di-GMP + 2 diphosphate</text>
        <dbReference type="Rhea" id="RHEA:24898"/>
        <dbReference type="ChEBI" id="CHEBI:33019"/>
        <dbReference type="ChEBI" id="CHEBI:37565"/>
        <dbReference type="ChEBI" id="CHEBI:58805"/>
        <dbReference type="EC" id="2.7.7.65"/>
    </reaction>
</comment>
<keyword evidence="7" id="KW-1185">Reference proteome</keyword>
<sequence>MPEEQRPVPALPCLLVVDDDPGSILLLSRVLEAEARIVFATSGEAALQQFQAHQPDLVLLDAHMPGLSGFDTCLRLKADPRSADVPVIFVTAFTDTETETHALDIGAVDFIHKPINPPVVRARVRTHLALKQKTDALRRLSVVDPLTGIANRRAFDDTLRKEWLRAMRHQHAISLLMIDIDHFKRYNDAHGHRAGDACLRQVAELIAGSTRRSGDLAARYGGEEFAVILPHAAAARAQAFAQRLCEAVRGRALPHGASPVGPCVTVSIGAATLRRPCETPAGCRAPCRDCPRFERCLAAPEHLVELADRALFQAKHDGRARVVAHENLIGGDAGSRARALDSAAP</sequence>
<dbReference type="EC" id="2.7.7.65" evidence="1"/>
<dbReference type="PROSITE" id="PS50110">
    <property type="entry name" value="RESPONSE_REGULATORY"/>
    <property type="match status" value="1"/>
</dbReference>
<proteinExistence type="predicted"/>
<evidence type="ECO:0000256" key="1">
    <source>
        <dbReference type="ARBA" id="ARBA00012528"/>
    </source>
</evidence>
<evidence type="ECO:0000256" key="3">
    <source>
        <dbReference type="PROSITE-ProRule" id="PRU00169"/>
    </source>
</evidence>
<evidence type="ECO:0000256" key="2">
    <source>
        <dbReference type="ARBA" id="ARBA00034247"/>
    </source>
</evidence>
<dbReference type="Gene3D" id="3.40.50.2300">
    <property type="match status" value="1"/>
</dbReference>
<dbReference type="Gene3D" id="3.30.70.270">
    <property type="match status" value="1"/>
</dbReference>
<feature type="domain" description="Response regulatory" evidence="4">
    <location>
        <begin position="13"/>
        <end position="128"/>
    </location>
</feature>
<dbReference type="InterPro" id="IPR000160">
    <property type="entry name" value="GGDEF_dom"/>
</dbReference>
<evidence type="ECO:0000259" key="4">
    <source>
        <dbReference type="PROSITE" id="PS50110"/>
    </source>
</evidence>
<evidence type="ECO:0000259" key="5">
    <source>
        <dbReference type="PROSITE" id="PS50887"/>
    </source>
</evidence>
<name>A0A848FHB1_9BURK</name>
<dbReference type="SUPFAM" id="SSF52172">
    <property type="entry name" value="CheY-like"/>
    <property type="match status" value="1"/>
</dbReference>
<dbReference type="Proteomes" id="UP000574067">
    <property type="component" value="Unassembled WGS sequence"/>
</dbReference>
<dbReference type="PANTHER" id="PTHR45138">
    <property type="entry name" value="REGULATORY COMPONENTS OF SENSORY TRANSDUCTION SYSTEM"/>
    <property type="match status" value="1"/>
</dbReference>
<dbReference type="RefSeq" id="WP_169162138.1">
    <property type="nucleotide sequence ID" value="NZ_JABBFW010000016.1"/>
</dbReference>
<dbReference type="GO" id="GO:1902201">
    <property type="term" value="P:negative regulation of bacterial-type flagellum-dependent cell motility"/>
    <property type="evidence" value="ECO:0007669"/>
    <property type="project" value="TreeGrafter"/>
</dbReference>
<gene>
    <name evidence="6" type="ORF">HHL10_19845</name>
</gene>
<evidence type="ECO:0000313" key="7">
    <source>
        <dbReference type="Proteomes" id="UP000574067"/>
    </source>
</evidence>
<dbReference type="InterPro" id="IPR011006">
    <property type="entry name" value="CheY-like_superfamily"/>
</dbReference>
<feature type="modified residue" description="4-aspartylphosphate" evidence="3">
    <location>
        <position position="61"/>
    </location>
</feature>
<dbReference type="FunFam" id="3.30.70.270:FF:000001">
    <property type="entry name" value="Diguanylate cyclase domain protein"/>
    <property type="match status" value="1"/>
</dbReference>
<feature type="domain" description="GGDEF" evidence="5">
    <location>
        <begin position="171"/>
        <end position="327"/>
    </location>
</feature>
<dbReference type="InterPro" id="IPR043128">
    <property type="entry name" value="Rev_trsase/Diguanyl_cyclase"/>
</dbReference>
<accession>A0A848FHB1</accession>
<dbReference type="PROSITE" id="PS50887">
    <property type="entry name" value="GGDEF"/>
    <property type="match status" value="1"/>
</dbReference>
<dbReference type="CDD" id="cd01949">
    <property type="entry name" value="GGDEF"/>
    <property type="match status" value="1"/>
</dbReference>
<organism evidence="6 7">
    <name type="scientific">Azohydromonas caseinilytica</name>
    <dbReference type="NCBI Taxonomy" id="2728836"/>
    <lineage>
        <taxon>Bacteria</taxon>
        <taxon>Pseudomonadati</taxon>
        <taxon>Pseudomonadota</taxon>
        <taxon>Betaproteobacteria</taxon>
        <taxon>Burkholderiales</taxon>
        <taxon>Sphaerotilaceae</taxon>
        <taxon>Azohydromonas</taxon>
    </lineage>
</organism>
<comment type="caution">
    <text evidence="6">The sequence shown here is derived from an EMBL/GenBank/DDBJ whole genome shotgun (WGS) entry which is preliminary data.</text>
</comment>
<dbReference type="AlphaFoldDB" id="A0A848FHB1"/>
<dbReference type="InterPro" id="IPR029787">
    <property type="entry name" value="Nucleotide_cyclase"/>
</dbReference>
<dbReference type="GO" id="GO:0052621">
    <property type="term" value="F:diguanylate cyclase activity"/>
    <property type="evidence" value="ECO:0007669"/>
    <property type="project" value="UniProtKB-EC"/>
</dbReference>
<dbReference type="SMART" id="SM00448">
    <property type="entry name" value="REC"/>
    <property type="match status" value="1"/>
</dbReference>
<dbReference type="InterPro" id="IPR050469">
    <property type="entry name" value="Diguanylate_Cyclase"/>
</dbReference>
<dbReference type="SMART" id="SM00267">
    <property type="entry name" value="GGDEF"/>
    <property type="match status" value="1"/>
</dbReference>
<evidence type="ECO:0000313" key="6">
    <source>
        <dbReference type="EMBL" id="NML17231.1"/>
    </source>
</evidence>
<protein>
    <recommendedName>
        <fullName evidence="1">diguanylate cyclase</fullName>
        <ecNumber evidence="1">2.7.7.65</ecNumber>
    </recommendedName>
</protein>
<dbReference type="PANTHER" id="PTHR45138:SF9">
    <property type="entry name" value="DIGUANYLATE CYCLASE DGCM-RELATED"/>
    <property type="match status" value="1"/>
</dbReference>
<dbReference type="GO" id="GO:0000160">
    <property type="term" value="P:phosphorelay signal transduction system"/>
    <property type="evidence" value="ECO:0007669"/>
    <property type="project" value="InterPro"/>
</dbReference>
<dbReference type="GO" id="GO:0005886">
    <property type="term" value="C:plasma membrane"/>
    <property type="evidence" value="ECO:0007669"/>
    <property type="project" value="TreeGrafter"/>
</dbReference>